<feature type="signal peptide" evidence="1">
    <location>
        <begin position="1"/>
        <end position="20"/>
    </location>
</feature>
<dbReference type="AlphaFoldDB" id="A0A538U104"/>
<dbReference type="Proteomes" id="UP000319771">
    <property type="component" value="Unassembled WGS sequence"/>
</dbReference>
<keyword evidence="1" id="KW-0732">Signal</keyword>
<gene>
    <name evidence="2" type="ORF">E6K81_14595</name>
</gene>
<dbReference type="EMBL" id="VBPB01000296">
    <property type="protein sequence ID" value="TMQ69585.1"/>
    <property type="molecule type" value="Genomic_DNA"/>
</dbReference>
<accession>A0A538U104</accession>
<evidence type="ECO:0000313" key="2">
    <source>
        <dbReference type="EMBL" id="TMQ69585.1"/>
    </source>
</evidence>
<evidence type="ECO:0008006" key="4">
    <source>
        <dbReference type="Google" id="ProtNLM"/>
    </source>
</evidence>
<proteinExistence type="predicted"/>
<feature type="chain" id="PRO_5021697724" description="Nuclear transport factor 2 family protein" evidence="1">
    <location>
        <begin position="21"/>
        <end position="247"/>
    </location>
</feature>
<organism evidence="2 3">
    <name type="scientific">Eiseniibacteriota bacterium</name>
    <dbReference type="NCBI Taxonomy" id="2212470"/>
    <lineage>
        <taxon>Bacteria</taxon>
        <taxon>Candidatus Eiseniibacteriota</taxon>
    </lineage>
</organism>
<name>A0A538U104_UNCEI</name>
<evidence type="ECO:0000313" key="3">
    <source>
        <dbReference type="Proteomes" id="UP000319771"/>
    </source>
</evidence>
<evidence type="ECO:0000256" key="1">
    <source>
        <dbReference type="SAM" id="SignalP"/>
    </source>
</evidence>
<sequence>MTRRNIIAPLALAATLAAGALGCSNGGSLDAARLLRPPAPVGPAADSPAAMLRLFEWAYNNKADATHRTLFTEDFRFVFDPADSSGLAYPTTPWGRDDELASATHLFVGGKAGRSPASSITLRLDRNFVVTPDPSSIAWDPEGRWHASVRTQIFLTIQCPDGAGWDISGAATFALVRGDSALIPADLVDRGFLRDSTRWWIDRCLDETAHPDGGGGVAVAATMRRPAPLETQPTSNTTWGSVKVLYR</sequence>
<dbReference type="PROSITE" id="PS51257">
    <property type="entry name" value="PROKAR_LIPOPROTEIN"/>
    <property type="match status" value="1"/>
</dbReference>
<protein>
    <recommendedName>
        <fullName evidence="4">Nuclear transport factor 2 family protein</fullName>
    </recommendedName>
</protein>
<comment type="caution">
    <text evidence="2">The sequence shown here is derived from an EMBL/GenBank/DDBJ whole genome shotgun (WGS) entry which is preliminary data.</text>
</comment>
<reference evidence="2 3" key="1">
    <citation type="journal article" date="2019" name="Nat. Microbiol.">
        <title>Mediterranean grassland soil C-N compound turnover is dependent on rainfall and depth, and is mediated by genomically divergent microorganisms.</title>
        <authorList>
            <person name="Diamond S."/>
            <person name="Andeer P.F."/>
            <person name="Li Z."/>
            <person name="Crits-Christoph A."/>
            <person name="Burstein D."/>
            <person name="Anantharaman K."/>
            <person name="Lane K.R."/>
            <person name="Thomas B.C."/>
            <person name="Pan C."/>
            <person name="Northen T.R."/>
            <person name="Banfield J.F."/>
        </authorList>
    </citation>
    <scope>NUCLEOTIDE SEQUENCE [LARGE SCALE GENOMIC DNA]</scope>
    <source>
        <strain evidence="2">WS_11</strain>
    </source>
</reference>